<reference evidence="3" key="1">
    <citation type="submission" date="2015-11" db="EMBL/GenBank/DDBJ databases">
        <title>De novo transcriptome assembly of four potential Pierce s Disease insect vectors from Arizona vineyards.</title>
        <authorList>
            <person name="Tassone E.E."/>
        </authorList>
    </citation>
    <scope>NUCLEOTIDE SEQUENCE</scope>
</reference>
<dbReference type="EMBL" id="GEBQ01013177">
    <property type="protein sequence ID" value="JAT26800.1"/>
    <property type="molecule type" value="Transcribed_RNA"/>
</dbReference>
<gene>
    <name evidence="3" type="ORF">g.4915</name>
</gene>
<proteinExistence type="predicted"/>
<evidence type="ECO:0000313" key="3">
    <source>
        <dbReference type="EMBL" id="JAT26800.1"/>
    </source>
</evidence>
<organism evidence="3">
    <name type="scientific">Graphocephala atropunctata</name>
    <dbReference type="NCBI Taxonomy" id="36148"/>
    <lineage>
        <taxon>Eukaryota</taxon>
        <taxon>Metazoa</taxon>
        <taxon>Ecdysozoa</taxon>
        <taxon>Arthropoda</taxon>
        <taxon>Hexapoda</taxon>
        <taxon>Insecta</taxon>
        <taxon>Pterygota</taxon>
        <taxon>Neoptera</taxon>
        <taxon>Paraneoptera</taxon>
        <taxon>Hemiptera</taxon>
        <taxon>Auchenorrhyncha</taxon>
        <taxon>Membracoidea</taxon>
        <taxon>Cicadellidae</taxon>
        <taxon>Cicadellinae</taxon>
        <taxon>Cicadellini</taxon>
        <taxon>Graphocephala</taxon>
    </lineage>
</organism>
<evidence type="ECO:0008006" key="4">
    <source>
        <dbReference type="Google" id="ProtNLM"/>
    </source>
</evidence>
<feature type="region of interest" description="Disordered" evidence="1">
    <location>
        <begin position="179"/>
        <end position="222"/>
    </location>
</feature>
<feature type="chain" id="PRO_5008587666" description="WAP domain-containing protein" evidence="2">
    <location>
        <begin position="22"/>
        <end position="295"/>
    </location>
</feature>
<name>A0A1B6LSZ4_9HEMI</name>
<accession>A0A1B6LSZ4</accession>
<feature type="compositionally biased region" description="Acidic residues" evidence="1">
    <location>
        <begin position="260"/>
        <end position="271"/>
    </location>
</feature>
<evidence type="ECO:0000256" key="2">
    <source>
        <dbReference type="SAM" id="SignalP"/>
    </source>
</evidence>
<feature type="non-terminal residue" evidence="3">
    <location>
        <position position="295"/>
    </location>
</feature>
<dbReference type="AlphaFoldDB" id="A0A1B6LSZ4"/>
<feature type="region of interest" description="Disordered" evidence="1">
    <location>
        <begin position="245"/>
        <end position="275"/>
    </location>
</feature>
<sequence length="295" mass="33080">MHFITIQLLLIIGFLISVTQNQNKYVGVNRTITPESSNEIGDNVTNEKERKDTRYRYSKLNKGKILLPSLENDISIKSDLIKIKPLSKANEKSTSNYPIDYTKNKTSNLSLKDLRNSSNSFDSKKSFGSYKHDSVDLYLKLVKPISDVKSVITNTSVNIAEDELGPRFFWRRRRRRRRHRMNNHPSPPPPQPCPPPPQPYQRPPRPICPPPRPPPPPPPPPPPSCPPLPCPLVCLLPPFCPVTCSSACKSSPSPPPPPPDTEDRDDEDDEPDCPKSCSDLCTKTCPPECSNNCLG</sequence>
<feature type="signal peptide" evidence="2">
    <location>
        <begin position="1"/>
        <end position="21"/>
    </location>
</feature>
<feature type="compositionally biased region" description="Pro residues" evidence="1">
    <location>
        <begin position="185"/>
        <end position="222"/>
    </location>
</feature>
<protein>
    <recommendedName>
        <fullName evidence="4">WAP domain-containing protein</fullName>
    </recommendedName>
</protein>
<evidence type="ECO:0000256" key="1">
    <source>
        <dbReference type="SAM" id="MobiDB-lite"/>
    </source>
</evidence>
<keyword evidence="2" id="KW-0732">Signal</keyword>